<evidence type="ECO:0000256" key="1">
    <source>
        <dbReference type="SAM" id="MobiDB-lite"/>
    </source>
</evidence>
<organism evidence="2">
    <name type="scientific">Rhizophora mucronata</name>
    <name type="common">Asiatic mangrove</name>
    <dbReference type="NCBI Taxonomy" id="61149"/>
    <lineage>
        <taxon>Eukaryota</taxon>
        <taxon>Viridiplantae</taxon>
        <taxon>Streptophyta</taxon>
        <taxon>Embryophyta</taxon>
        <taxon>Tracheophyta</taxon>
        <taxon>Spermatophyta</taxon>
        <taxon>Magnoliopsida</taxon>
        <taxon>eudicotyledons</taxon>
        <taxon>Gunneridae</taxon>
        <taxon>Pentapetalae</taxon>
        <taxon>rosids</taxon>
        <taxon>fabids</taxon>
        <taxon>Malpighiales</taxon>
        <taxon>Rhizophoraceae</taxon>
        <taxon>Rhizophora</taxon>
    </lineage>
</organism>
<feature type="compositionally biased region" description="Basic residues" evidence="1">
    <location>
        <begin position="16"/>
        <end position="25"/>
    </location>
</feature>
<name>A0A2P2N378_RHIMU</name>
<reference evidence="2" key="1">
    <citation type="submission" date="2018-02" db="EMBL/GenBank/DDBJ databases">
        <title>Rhizophora mucronata_Transcriptome.</title>
        <authorList>
            <person name="Meera S.P."/>
            <person name="Sreeshan A."/>
            <person name="Augustine A."/>
        </authorList>
    </citation>
    <scope>NUCLEOTIDE SEQUENCE</scope>
    <source>
        <tissue evidence="2">Leaf</tissue>
    </source>
</reference>
<sequence>MSWLMQRCQPSDTCRTMRRRGRQEN</sequence>
<evidence type="ECO:0000313" key="2">
    <source>
        <dbReference type="EMBL" id="MBX36944.1"/>
    </source>
</evidence>
<feature type="region of interest" description="Disordered" evidence="1">
    <location>
        <begin position="1"/>
        <end position="25"/>
    </location>
</feature>
<dbReference type="EMBL" id="GGEC01056460">
    <property type="protein sequence ID" value="MBX36944.1"/>
    <property type="molecule type" value="Transcribed_RNA"/>
</dbReference>
<proteinExistence type="predicted"/>
<accession>A0A2P2N378</accession>
<protein>
    <submittedName>
        <fullName evidence="2">Uncharacterized protein</fullName>
    </submittedName>
</protein>
<dbReference type="AlphaFoldDB" id="A0A2P2N378"/>